<protein>
    <recommendedName>
        <fullName evidence="1">DJ-1/PfpI domain-containing protein</fullName>
    </recommendedName>
</protein>
<dbReference type="InterPro" id="IPR029062">
    <property type="entry name" value="Class_I_gatase-like"/>
</dbReference>
<dbReference type="Pfam" id="PF01965">
    <property type="entry name" value="DJ-1_PfpI"/>
    <property type="match status" value="1"/>
</dbReference>
<dbReference type="PANTHER" id="PTHR48094">
    <property type="entry name" value="PROTEIN/NUCLEIC ACID DEGLYCASE DJ-1-RELATED"/>
    <property type="match status" value="1"/>
</dbReference>
<name>A0A1G1XXP5_9BACT</name>
<gene>
    <name evidence="2" type="ORF">A2729_02705</name>
</gene>
<accession>A0A1G1XXP5</accession>
<dbReference type="SUPFAM" id="SSF52317">
    <property type="entry name" value="Class I glutamine amidotransferase-like"/>
    <property type="match status" value="1"/>
</dbReference>
<dbReference type="GO" id="GO:0005737">
    <property type="term" value="C:cytoplasm"/>
    <property type="evidence" value="ECO:0007669"/>
    <property type="project" value="TreeGrafter"/>
</dbReference>
<dbReference type="Gene3D" id="3.40.50.880">
    <property type="match status" value="1"/>
</dbReference>
<proteinExistence type="predicted"/>
<dbReference type="InterPro" id="IPR002818">
    <property type="entry name" value="DJ-1/PfpI"/>
</dbReference>
<feature type="domain" description="DJ-1/PfpI" evidence="1">
    <location>
        <begin position="3"/>
        <end position="164"/>
    </location>
</feature>
<evidence type="ECO:0000259" key="1">
    <source>
        <dbReference type="Pfam" id="PF01965"/>
    </source>
</evidence>
<dbReference type="InterPro" id="IPR050325">
    <property type="entry name" value="Prot/Nucl_acid_deglycase"/>
</dbReference>
<dbReference type="AlphaFoldDB" id="A0A1G1XXP5"/>
<sequence>MSKKVVFIIAQKNFRDEELLVPKEILVNHGFMVKVAARTKNKAIGKLGAEIQPDLALAEIKVTDFDAIAFVGGSGATEYFDDLTALKLAKDFKIAGKITAAICIGPSILANAGVLIGKTATAFPSQEENLKNKGADYTGMTVEIDGLVVTAKDPNAAKEFGEKLAYLLSE</sequence>
<organism evidence="2 3">
    <name type="scientific">Candidatus Buchananbacteria bacterium RIFCSPHIGHO2_01_FULL_39_14</name>
    <dbReference type="NCBI Taxonomy" id="1797532"/>
    <lineage>
        <taxon>Bacteria</taxon>
        <taxon>Candidatus Buchananiibacteriota</taxon>
    </lineage>
</organism>
<evidence type="ECO:0000313" key="2">
    <source>
        <dbReference type="EMBL" id="OGY44772.1"/>
    </source>
</evidence>
<dbReference type="Proteomes" id="UP000178930">
    <property type="component" value="Unassembled WGS sequence"/>
</dbReference>
<evidence type="ECO:0000313" key="3">
    <source>
        <dbReference type="Proteomes" id="UP000178930"/>
    </source>
</evidence>
<dbReference type="PANTHER" id="PTHR48094:SF12">
    <property type="entry name" value="PARKINSON DISEASE PROTEIN 7 HOMOLOG"/>
    <property type="match status" value="1"/>
</dbReference>
<comment type="caution">
    <text evidence="2">The sequence shown here is derived from an EMBL/GenBank/DDBJ whole genome shotgun (WGS) entry which is preliminary data.</text>
</comment>
<dbReference type="EMBL" id="MHIB01000012">
    <property type="protein sequence ID" value="OGY44772.1"/>
    <property type="molecule type" value="Genomic_DNA"/>
</dbReference>
<reference evidence="2 3" key="1">
    <citation type="journal article" date="2016" name="Nat. Commun.">
        <title>Thousands of microbial genomes shed light on interconnected biogeochemical processes in an aquifer system.</title>
        <authorList>
            <person name="Anantharaman K."/>
            <person name="Brown C.T."/>
            <person name="Hug L.A."/>
            <person name="Sharon I."/>
            <person name="Castelle C.J."/>
            <person name="Probst A.J."/>
            <person name="Thomas B.C."/>
            <person name="Singh A."/>
            <person name="Wilkins M.J."/>
            <person name="Karaoz U."/>
            <person name="Brodie E.L."/>
            <person name="Williams K.H."/>
            <person name="Hubbard S.S."/>
            <person name="Banfield J.F."/>
        </authorList>
    </citation>
    <scope>NUCLEOTIDE SEQUENCE [LARGE SCALE GENOMIC DNA]</scope>
</reference>
<dbReference type="STRING" id="1797532.A2729_02705"/>